<reference evidence="1" key="1">
    <citation type="journal article" date="2020" name="FEMS Microbiol. Ecol.">
        <title>Temporal dynamics of bacterial communities during seed development and maturation.</title>
        <authorList>
            <person name="Chesneau G."/>
            <person name="Torres-Cortes G."/>
            <person name="Briand M."/>
            <person name="Darrasse A."/>
            <person name="Preveaux A."/>
            <person name="Marais C."/>
            <person name="Jacques M.A."/>
            <person name="Shade A."/>
            <person name="Barret M."/>
        </authorList>
    </citation>
    <scope>NUCLEOTIDE SEQUENCE</scope>
    <source>
        <strain evidence="1">CFBP13533</strain>
    </source>
</reference>
<dbReference type="Proteomes" id="UP000610293">
    <property type="component" value="Unassembled WGS sequence"/>
</dbReference>
<proteinExistence type="predicted"/>
<accession>A0AAE2Q1N9</accession>
<gene>
    <name evidence="1" type="ORF">IFU03_21440</name>
</gene>
<organism evidence="1 2">
    <name type="scientific">Pseudomonas fluorescens</name>
    <dbReference type="NCBI Taxonomy" id="294"/>
    <lineage>
        <taxon>Bacteria</taxon>
        <taxon>Pseudomonadati</taxon>
        <taxon>Pseudomonadota</taxon>
        <taxon>Gammaproteobacteria</taxon>
        <taxon>Pseudomonadales</taxon>
        <taxon>Pseudomonadaceae</taxon>
        <taxon>Pseudomonas</taxon>
    </lineage>
</organism>
<dbReference type="AlphaFoldDB" id="A0AAE2Q1N9"/>
<protein>
    <submittedName>
        <fullName evidence="1">Uncharacterized protein</fullName>
    </submittedName>
</protein>
<dbReference type="EMBL" id="JACYNJ010000015">
    <property type="protein sequence ID" value="MBD8272326.1"/>
    <property type="molecule type" value="Genomic_DNA"/>
</dbReference>
<comment type="caution">
    <text evidence="1">The sequence shown here is derived from an EMBL/GenBank/DDBJ whole genome shotgun (WGS) entry which is preliminary data.</text>
</comment>
<evidence type="ECO:0000313" key="2">
    <source>
        <dbReference type="Proteomes" id="UP000610293"/>
    </source>
</evidence>
<name>A0AAE2Q1N9_PSEFL</name>
<sequence length="54" mass="6048">MFGLDQNEELDALVDVVERVAKCAGIIASQRIRKIEYMIFRIFGKANMMIAASA</sequence>
<evidence type="ECO:0000313" key="1">
    <source>
        <dbReference type="EMBL" id="MBD8272326.1"/>
    </source>
</evidence>